<gene>
    <name evidence="4" type="ORF">ENH87_16370</name>
</gene>
<dbReference type="Gene3D" id="2.30.42.10">
    <property type="match status" value="1"/>
</dbReference>
<dbReference type="InterPro" id="IPR029045">
    <property type="entry name" value="ClpP/crotonase-like_dom_sf"/>
</dbReference>
<feature type="chain" id="PRO_5033020732" evidence="1">
    <location>
        <begin position="25"/>
        <end position="513"/>
    </location>
</feature>
<comment type="caution">
    <text evidence="4">The sequence shown here is derived from an EMBL/GenBank/DDBJ whole genome shotgun (WGS) entry which is preliminary data.</text>
</comment>
<dbReference type="GO" id="GO:0006508">
    <property type="term" value="P:proteolysis"/>
    <property type="evidence" value="ECO:0007669"/>
    <property type="project" value="UniProtKB-KW"/>
</dbReference>
<dbReference type="GO" id="GO:0008236">
    <property type="term" value="F:serine-type peptidase activity"/>
    <property type="evidence" value="ECO:0007669"/>
    <property type="project" value="InterPro"/>
</dbReference>
<evidence type="ECO:0000256" key="1">
    <source>
        <dbReference type="SAM" id="SignalP"/>
    </source>
</evidence>
<evidence type="ECO:0000313" key="4">
    <source>
        <dbReference type="EMBL" id="HEA22477.1"/>
    </source>
</evidence>
<organism evidence="4">
    <name type="scientific">Pricia antarctica</name>
    <dbReference type="NCBI Taxonomy" id="641691"/>
    <lineage>
        <taxon>Bacteria</taxon>
        <taxon>Pseudomonadati</taxon>
        <taxon>Bacteroidota</taxon>
        <taxon>Flavobacteriia</taxon>
        <taxon>Flavobacteriales</taxon>
        <taxon>Flavobacteriaceae</taxon>
        <taxon>Pricia</taxon>
    </lineage>
</organism>
<keyword evidence="4" id="KW-0378">Hydrolase</keyword>
<dbReference type="Gene3D" id="3.90.226.10">
    <property type="entry name" value="2-enoyl-CoA Hydratase, Chain A, domain 1"/>
    <property type="match status" value="1"/>
</dbReference>
<dbReference type="GO" id="GO:0004175">
    <property type="term" value="F:endopeptidase activity"/>
    <property type="evidence" value="ECO:0007669"/>
    <property type="project" value="TreeGrafter"/>
</dbReference>
<dbReference type="Pfam" id="PF03572">
    <property type="entry name" value="Peptidase_S41"/>
    <property type="match status" value="1"/>
</dbReference>
<accession>A0A831QTP5</accession>
<dbReference type="Gene3D" id="3.30.750.170">
    <property type="match status" value="1"/>
</dbReference>
<sequence length="513" mass="57089">MKKYPKFILLFLAMGLFLTNCSNDDNIVPEIEPETEEPVAEDSITAADYPVQNFMWQAMNLFYFWQSDVPNLADDKFSDTEDPSYISFLASEDNPANFFYNDLTYQHAQSVGDEAAIDRFSVANENYKDLVNSLQGISQSNGLEFNLYLNSDDVGVYGVVTYVMLDSDASTKDIARGDVFVGVDGQTLNVNNYIDLLFGASTSYTLNMADIVGEVITDNGKEVSLDKIENFSENPILVNKVIEQGGKKIGYLMYNGFLAAYDDELNDVFGDFSAQGIDELIMDFRYNPGGRVSSAVQIASSVYKTDTTAIFLQPRLNKNLQDTFFGEPDKFTDVTIDTQTPLNELGLTRVYVLTSRRTASASELVINGLEPFIDVIQVGTTTTGKSEFSNTLVDDPERAFLYDPAREQFINPDNQWALQPLLGKNANADGFSEYENGLVPDFEIYEDIEDLGVLGDENERLLAVALSIISGNTAKISFKSVMPTSYMTNSKMFKPAKDNMFMDGLLKAKNLID</sequence>
<feature type="domain" description="Peptidase S41 N-terminal" evidence="3">
    <location>
        <begin position="51"/>
        <end position="121"/>
    </location>
</feature>
<dbReference type="PANTHER" id="PTHR32060:SF30">
    <property type="entry name" value="CARBOXY-TERMINAL PROCESSING PROTEASE CTPA"/>
    <property type="match status" value="1"/>
</dbReference>
<dbReference type="Pfam" id="PF18294">
    <property type="entry name" value="Pept_S41_N"/>
    <property type="match status" value="1"/>
</dbReference>
<dbReference type="CDD" id="cd07561">
    <property type="entry name" value="Peptidase_S41_CPP_like"/>
    <property type="match status" value="1"/>
</dbReference>
<dbReference type="Proteomes" id="UP000886191">
    <property type="component" value="Unassembled WGS sequence"/>
</dbReference>
<dbReference type="GO" id="GO:0030288">
    <property type="term" value="C:outer membrane-bounded periplasmic space"/>
    <property type="evidence" value="ECO:0007669"/>
    <property type="project" value="TreeGrafter"/>
</dbReference>
<dbReference type="PANTHER" id="PTHR32060">
    <property type="entry name" value="TAIL-SPECIFIC PROTEASE"/>
    <property type="match status" value="1"/>
</dbReference>
<dbReference type="GO" id="GO:0007165">
    <property type="term" value="P:signal transduction"/>
    <property type="evidence" value="ECO:0007669"/>
    <property type="project" value="TreeGrafter"/>
</dbReference>
<feature type="domain" description="Tail specific protease" evidence="2">
    <location>
        <begin position="248"/>
        <end position="392"/>
    </location>
</feature>
<dbReference type="InterPro" id="IPR005151">
    <property type="entry name" value="Tail-specific_protease"/>
</dbReference>
<dbReference type="InterPro" id="IPR041613">
    <property type="entry name" value="Pept_S41_N"/>
</dbReference>
<protein>
    <submittedName>
        <fullName evidence="4">Carboxyl-terminal protease</fullName>
    </submittedName>
</protein>
<keyword evidence="1" id="KW-0732">Signal</keyword>
<dbReference type="EMBL" id="DRGL01000059">
    <property type="protein sequence ID" value="HEA22477.1"/>
    <property type="molecule type" value="Genomic_DNA"/>
</dbReference>
<dbReference type="SUPFAM" id="SSF52096">
    <property type="entry name" value="ClpP/crotonase"/>
    <property type="match status" value="1"/>
</dbReference>
<proteinExistence type="predicted"/>
<feature type="signal peptide" evidence="1">
    <location>
        <begin position="1"/>
        <end position="24"/>
    </location>
</feature>
<name>A0A831QTP5_9FLAO</name>
<keyword evidence="4" id="KW-0645">Protease</keyword>
<evidence type="ECO:0000259" key="2">
    <source>
        <dbReference type="Pfam" id="PF03572"/>
    </source>
</evidence>
<reference evidence="4" key="1">
    <citation type="journal article" date="2020" name="mSystems">
        <title>Genome- and Community-Level Interaction Insights into Carbon Utilization and Element Cycling Functions of Hydrothermarchaeota in Hydrothermal Sediment.</title>
        <authorList>
            <person name="Zhou Z."/>
            <person name="Liu Y."/>
            <person name="Xu W."/>
            <person name="Pan J."/>
            <person name="Luo Z.H."/>
            <person name="Li M."/>
        </authorList>
    </citation>
    <scope>NUCLEOTIDE SEQUENCE [LARGE SCALE GENOMIC DNA]</scope>
    <source>
        <strain evidence="4">HyVt-345</strain>
    </source>
</reference>
<evidence type="ECO:0000259" key="3">
    <source>
        <dbReference type="Pfam" id="PF18294"/>
    </source>
</evidence>
<dbReference type="AlphaFoldDB" id="A0A831QTP5"/>
<dbReference type="InterPro" id="IPR036034">
    <property type="entry name" value="PDZ_sf"/>
</dbReference>